<feature type="transmembrane region" description="Helical" evidence="1">
    <location>
        <begin position="15"/>
        <end position="36"/>
    </location>
</feature>
<reference evidence="3" key="1">
    <citation type="journal article" date="2019" name="Int. J. Syst. Evol. Microbiol.">
        <title>The Global Catalogue of Microorganisms (GCM) 10K type strain sequencing project: providing services to taxonomists for standard genome sequencing and annotation.</title>
        <authorList>
            <consortium name="The Broad Institute Genomics Platform"/>
            <consortium name="The Broad Institute Genome Sequencing Center for Infectious Disease"/>
            <person name="Wu L."/>
            <person name="Ma J."/>
        </authorList>
    </citation>
    <scope>NUCLEOTIDE SEQUENCE [LARGE SCALE GENOMIC DNA]</scope>
    <source>
        <strain evidence="3">CECT 8472</strain>
    </source>
</reference>
<feature type="transmembrane region" description="Helical" evidence="1">
    <location>
        <begin position="42"/>
        <end position="61"/>
    </location>
</feature>
<dbReference type="Pfam" id="PF03729">
    <property type="entry name" value="DUF308"/>
    <property type="match status" value="1"/>
</dbReference>
<evidence type="ECO:0000256" key="1">
    <source>
        <dbReference type="SAM" id="Phobius"/>
    </source>
</evidence>
<organism evidence="2 3">
    <name type="scientific">Fodinicurvata halophila</name>
    <dbReference type="NCBI Taxonomy" id="1419723"/>
    <lineage>
        <taxon>Bacteria</taxon>
        <taxon>Pseudomonadati</taxon>
        <taxon>Pseudomonadota</taxon>
        <taxon>Alphaproteobacteria</taxon>
        <taxon>Rhodospirillales</taxon>
        <taxon>Rhodovibrionaceae</taxon>
        <taxon>Fodinicurvata</taxon>
    </lineage>
</organism>
<dbReference type="InterPro" id="IPR052712">
    <property type="entry name" value="Acid_resist_chaperone_HdeD"/>
</dbReference>
<keyword evidence="1" id="KW-0812">Transmembrane</keyword>
<keyword evidence="1" id="KW-0472">Membrane</keyword>
<feature type="transmembrane region" description="Helical" evidence="1">
    <location>
        <begin position="131"/>
        <end position="150"/>
    </location>
</feature>
<proteinExistence type="predicted"/>
<keyword evidence="1" id="KW-1133">Transmembrane helix</keyword>
<evidence type="ECO:0000313" key="3">
    <source>
        <dbReference type="Proteomes" id="UP001595799"/>
    </source>
</evidence>
<dbReference type="Proteomes" id="UP001595799">
    <property type="component" value="Unassembled WGS sequence"/>
</dbReference>
<dbReference type="RefSeq" id="WP_382420045.1">
    <property type="nucleotide sequence ID" value="NZ_JBHSCW010000001.1"/>
</dbReference>
<dbReference type="EMBL" id="JBHSCW010000001">
    <property type="protein sequence ID" value="MFC4350012.1"/>
    <property type="molecule type" value="Genomic_DNA"/>
</dbReference>
<evidence type="ECO:0000313" key="2">
    <source>
        <dbReference type="EMBL" id="MFC4350012.1"/>
    </source>
</evidence>
<feature type="transmembrane region" description="Helical" evidence="1">
    <location>
        <begin position="156"/>
        <end position="180"/>
    </location>
</feature>
<name>A0ABV8UFJ6_9PROT</name>
<feature type="transmembrane region" description="Helical" evidence="1">
    <location>
        <begin position="98"/>
        <end position="119"/>
    </location>
</feature>
<dbReference type="PANTHER" id="PTHR34989:SF1">
    <property type="entry name" value="PROTEIN HDED"/>
    <property type="match status" value="1"/>
</dbReference>
<comment type="caution">
    <text evidence="2">The sequence shown here is derived from an EMBL/GenBank/DDBJ whole genome shotgun (WGS) entry which is preliminary data.</text>
</comment>
<dbReference type="PANTHER" id="PTHR34989">
    <property type="entry name" value="PROTEIN HDED"/>
    <property type="match status" value="1"/>
</dbReference>
<keyword evidence="3" id="KW-1185">Reference proteome</keyword>
<protein>
    <submittedName>
        <fullName evidence="2">HdeD family acid-resistance protein</fullName>
    </submittedName>
</protein>
<dbReference type="InterPro" id="IPR005325">
    <property type="entry name" value="DUF308_memb"/>
</dbReference>
<feature type="transmembrane region" description="Helical" evidence="1">
    <location>
        <begin position="73"/>
        <end position="92"/>
    </location>
</feature>
<sequence>MSGGFSMDAQTLRKYSTWVMIYGIVLVLLGAFAIVVPGVTTIAVELMVGWLLLISGLIGLISIFRSGTDSPGFWWNLLGAVIFLLAGIALLWDPIAGTVTLTLILAAYLLATGVAKLIAMPHYRRTISGSWGWILFSAIVDIVLGLLIVSGLPGNALWILGLFVGINLLFSGIALTFTALEARKAAGQ</sequence>
<gene>
    <name evidence="2" type="ORF">ACFOW6_00500</name>
</gene>
<accession>A0ABV8UFJ6</accession>